<feature type="compositionally biased region" description="Polar residues" evidence="1">
    <location>
        <begin position="188"/>
        <end position="201"/>
    </location>
</feature>
<proteinExistence type="predicted"/>
<sequence>MLSSSTFKDNLFVVTYRTETVKTLSNIDTRHLVQSLLTFQTSNRGKRYQGNQTAFTHPSDVSSEPTGKRLISSSTNNNKTARKGFAYLHFISLGPFISSTVNRLTDMACNEAEASQLAYTSTRLGREIESRELRGTQRDFPMIQIPREMELMAIKATPLTLAGVNERCSARTNEMPPHEDANAIGNIRRTSSTAPPETLRS</sequence>
<reference evidence="2 3" key="1">
    <citation type="submission" date="2021-06" db="EMBL/GenBank/DDBJ databases">
        <title>Caerostris extrusa draft genome.</title>
        <authorList>
            <person name="Kono N."/>
            <person name="Arakawa K."/>
        </authorList>
    </citation>
    <scope>NUCLEOTIDE SEQUENCE [LARGE SCALE GENOMIC DNA]</scope>
</reference>
<dbReference type="AlphaFoldDB" id="A0AAV4XBQ5"/>
<accession>A0AAV4XBQ5</accession>
<gene>
    <name evidence="2" type="ORF">CEXT_54851</name>
</gene>
<evidence type="ECO:0000313" key="3">
    <source>
        <dbReference type="Proteomes" id="UP001054945"/>
    </source>
</evidence>
<keyword evidence="3" id="KW-1185">Reference proteome</keyword>
<dbReference type="EMBL" id="BPLR01017411">
    <property type="protein sequence ID" value="GIY91410.1"/>
    <property type="molecule type" value="Genomic_DNA"/>
</dbReference>
<evidence type="ECO:0000256" key="1">
    <source>
        <dbReference type="SAM" id="MobiDB-lite"/>
    </source>
</evidence>
<protein>
    <submittedName>
        <fullName evidence="2">Uncharacterized protein</fullName>
    </submittedName>
</protein>
<comment type="caution">
    <text evidence="2">The sequence shown here is derived from an EMBL/GenBank/DDBJ whole genome shotgun (WGS) entry which is preliminary data.</text>
</comment>
<evidence type="ECO:0000313" key="2">
    <source>
        <dbReference type="EMBL" id="GIY91410.1"/>
    </source>
</evidence>
<name>A0AAV4XBQ5_CAEEX</name>
<organism evidence="2 3">
    <name type="scientific">Caerostris extrusa</name>
    <name type="common">Bark spider</name>
    <name type="synonym">Caerostris bankana</name>
    <dbReference type="NCBI Taxonomy" id="172846"/>
    <lineage>
        <taxon>Eukaryota</taxon>
        <taxon>Metazoa</taxon>
        <taxon>Ecdysozoa</taxon>
        <taxon>Arthropoda</taxon>
        <taxon>Chelicerata</taxon>
        <taxon>Arachnida</taxon>
        <taxon>Araneae</taxon>
        <taxon>Araneomorphae</taxon>
        <taxon>Entelegynae</taxon>
        <taxon>Araneoidea</taxon>
        <taxon>Araneidae</taxon>
        <taxon>Caerostris</taxon>
    </lineage>
</organism>
<dbReference type="Proteomes" id="UP001054945">
    <property type="component" value="Unassembled WGS sequence"/>
</dbReference>
<feature type="region of interest" description="Disordered" evidence="1">
    <location>
        <begin position="171"/>
        <end position="201"/>
    </location>
</feature>
<feature type="region of interest" description="Disordered" evidence="1">
    <location>
        <begin position="49"/>
        <end position="75"/>
    </location>
</feature>